<dbReference type="SUPFAM" id="SSF109640">
    <property type="entry name" value="KRAB domain (Kruppel-associated box)"/>
    <property type="match status" value="1"/>
</dbReference>
<dbReference type="InterPro" id="IPR050169">
    <property type="entry name" value="Krueppel_C2H2_ZnF"/>
</dbReference>
<name>A0A8C6G484_MUSSI</name>
<dbReference type="Proteomes" id="UP000694415">
    <property type="component" value="Unplaced"/>
</dbReference>
<dbReference type="GO" id="GO:0006355">
    <property type="term" value="P:regulation of DNA-templated transcription"/>
    <property type="evidence" value="ECO:0007669"/>
    <property type="project" value="InterPro"/>
</dbReference>
<dbReference type="PANTHER" id="PTHR23232">
    <property type="entry name" value="KRAB DOMAIN C2H2 ZINC FINGER"/>
    <property type="match status" value="1"/>
</dbReference>
<dbReference type="AlphaFoldDB" id="A0A8C6G484"/>
<dbReference type="GeneTree" id="ENSGT00940000166101"/>
<evidence type="ECO:0000259" key="1">
    <source>
        <dbReference type="PROSITE" id="PS50805"/>
    </source>
</evidence>
<dbReference type="InterPro" id="IPR036051">
    <property type="entry name" value="KRAB_dom_sf"/>
</dbReference>
<dbReference type="CDD" id="cd07765">
    <property type="entry name" value="KRAB_A-box"/>
    <property type="match status" value="1"/>
</dbReference>
<dbReference type="InterPro" id="IPR001909">
    <property type="entry name" value="KRAB"/>
</dbReference>
<organism evidence="2 3">
    <name type="scientific">Mus spicilegus</name>
    <name type="common">Mound-building mouse</name>
    <dbReference type="NCBI Taxonomy" id="10103"/>
    <lineage>
        <taxon>Eukaryota</taxon>
        <taxon>Metazoa</taxon>
        <taxon>Chordata</taxon>
        <taxon>Craniata</taxon>
        <taxon>Vertebrata</taxon>
        <taxon>Euteleostomi</taxon>
        <taxon>Mammalia</taxon>
        <taxon>Eutheria</taxon>
        <taxon>Euarchontoglires</taxon>
        <taxon>Glires</taxon>
        <taxon>Rodentia</taxon>
        <taxon>Myomorpha</taxon>
        <taxon>Muroidea</taxon>
        <taxon>Muridae</taxon>
        <taxon>Murinae</taxon>
        <taxon>Mus</taxon>
        <taxon>Mus</taxon>
    </lineage>
</organism>
<accession>A0A8C6G484</accession>
<reference evidence="2" key="1">
    <citation type="submission" date="2025-08" db="UniProtKB">
        <authorList>
            <consortium name="Ensembl"/>
        </authorList>
    </citation>
    <scope>IDENTIFICATION</scope>
</reference>
<proteinExistence type="predicted"/>
<dbReference type="Gene3D" id="6.10.140.140">
    <property type="match status" value="1"/>
</dbReference>
<reference evidence="2" key="2">
    <citation type="submission" date="2025-09" db="UniProtKB">
        <authorList>
            <consortium name="Ensembl"/>
        </authorList>
    </citation>
    <scope>IDENTIFICATION</scope>
</reference>
<protein>
    <recommendedName>
        <fullName evidence="1">KRAB domain-containing protein</fullName>
    </recommendedName>
</protein>
<evidence type="ECO:0000313" key="3">
    <source>
        <dbReference type="Proteomes" id="UP000694415"/>
    </source>
</evidence>
<dbReference type="PROSITE" id="PS50805">
    <property type="entry name" value="KRAB"/>
    <property type="match status" value="1"/>
</dbReference>
<sequence>MLGLLTFMDVAIEFSKEEWECLDSAQRALYRDVMLENYNNLVSVGKNIFTPQVLLHLEISKIPTIIWHVAFINECTLTPKVGFIKCCKCTMKFRI</sequence>
<feature type="domain" description="KRAB" evidence="1">
    <location>
        <begin position="5"/>
        <end position="76"/>
    </location>
</feature>
<keyword evidence="3" id="KW-1185">Reference proteome</keyword>
<evidence type="ECO:0000313" key="2">
    <source>
        <dbReference type="Ensembl" id="ENSMSIP00000000198.1"/>
    </source>
</evidence>
<dbReference type="PANTHER" id="PTHR23232:SF150">
    <property type="entry name" value="ZINC FINGER PROTEIN 993-RELATED"/>
    <property type="match status" value="1"/>
</dbReference>
<dbReference type="Pfam" id="PF01352">
    <property type="entry name" value="KRAB"/>
    <property type="match status" value="1"/>
</dbReference>
<dbReference type="Ensembl" id="ENSMSIT00000000270.1">
    <property type="protein sequence ID" value="ENSMSIP00000000198.1"/>
    <property type="gene ID" value="ENSMSIG00000000230.1"/>
</dbReference>
<dbReference type="SMART" id="SM00349">
    <property type="entry name" value="KRAB"/>
    <property type="match status" value="1"/>
</dbReference>